<reference evidence="2 3" key="1">
    <citation type="submission" date="2015-12" db="EMBL/GenBank/DDBJ databases">
        <title>Diversity of Burkholderia near neighbor genomes.</title>
        <authorList>
            <person name="Sahl J."/>
            <person name="Wagner D."/>
            <person name="Keim P."/>
        </authorList>
    </citation>
    <scope>NUCLEOTIDE SEQUENCE [LARGE SCALE GENOMIC DNA]</scope>
    <source>
        <strain evidence="2 3">MSMB0783</strain>
    </source>
</reference>
<organism evidence="2 3">
    <name type="scientific">Burkholderia ubonensis</name>
    <dbReference type="NCBI Taxonomy" id="101571"/>
    <lineage>
        <taxon>Bacteria</taxon>
        <taxon>Pseudomonadati</taxon>
        <taxon>Pseudomonadota</taxon>
        <taxon>Betaproteobacteria</taxon>
        <taxon>Burkholderiales</taxon>
        <taxon>Burkholderiaceae</taxon>
        <taxon>Burkholderia</taxon>
        <taxon>Burkholderia cepacia complex</taxon>
    </lineage>
</organism>
<evidence type="ECO:0000259" key="1">
    <source>
        <dbReference type="Pfam" id="PF13649"/>
    </source>
</evidence>
<dbReference type="SUPFAM" id="SSF53335">
    <property type="entry name" value="S-adenosyl-L-methionine-dependent methyltransferases"/>
    <property type="match status" value="1"/>
</dbReference>
<name>A0A1B4LHT1_9BURK</name>
<sequence length="229" mass="26119">MSDPTAEVFSRIYREQAWHSSESVSGWGSELRNTERIIRELPGLLQRLGIRSILDVPCGDFNWMRHVDLDDIRYIGADIVEEIVRANQAAYASARRSFVCLDLLKDRLPDVDLILCRDCLFHFSPADVFRALHNLCRTNAQYVLTTTFTYRSYPRNGDIQTGGWTPINLEMAPYDLPPLRALLIEGSHESITYPEFGTIAQYDRCLGLWEIADLRARLRTLPPGSPGTE</sequence>
<gene>
    <name evidence="2" type="ORF">WJ35_16435</name>
</gene>
<feature type="domain" description="Methyltransferase" evidence="1">
    <location>
        <begin position="53"/>
        <end position="137"/>
    </location>
</feature>
<dbReference type="InterPro" id="IPR041698">
    <property type="entry name" value="Methyltransf_25"/>
</dbReference>
<dbReference type="CDD" id="cd02440">
    <property type="entry name" value="AdoMet_MTases"/>
    <property type="match status" value="1"/>
</dbReference>
<dbReference type="EMBL" id="CP013421">
    <property type="protein sequence ID" value="AOJ76675.1"/>
    <property type="molecule type" value="Genomic_DNA"/>
</dbReference>
<protein>
    <recommendedName>
        <fullName evidence="1">Methyltransferase domain-containing protein</fullName>
    </recommendedName>
</protein>
<proteinExistence type="predicted"/>
<dbReference type="Pfam" id="PF13649">
    <property type="entry name" value="Methyltransf_25"/>
    <property type="match status" value="1"/>
</dbReference>
<evidence type="ECO:0000313" key="2">
    <source>
        <dbReference type="EMBL" id="AOJ76675.1"/>
    </source>
</evidence>
<dbReference type="Gene3D" id="3.40.50.150">
    <property type="entry name" value="Vaccinia Virus protein VP39"/>
    <property type="match status" value="1"/>
</dbReference>
<accession>A0A1B4LHT1</accession>
<dbReference type="InterPro" id="IPR029063">
    <property type="entry name" value="SAM-dependent_MTases_sf"/>
</dbReference>
<dbReference type="AlphaFoldDB" id="A0A1B4LHT1"/>
<dbReference type="Proteomes" id="UP000243680">
    <property type="component" value="Chromosome 3"/>
</dbReference>
<evidence type="ECO:0000313" key="3">
    <source>
        <dbReference type="Proteomes" id="UP000243680"/>
    </source>
</evidence>